<dbReference type="Proteomes" id="UP000245938">
    <property type="component" value="Unassembled WGS sequence"/>
</dbReference>
<keyword evidence="5" id="KW-0054">Arabinose catabolism</keyword>
<name>A0A2U3APJ0_9BACL</name>
<dbReference type="GO" id="GO:0008741">
    <property type="term" value="F:ribulokinase activity"/>
    <property type="evidence" value="ECO:0007669"/>
    <property type="project" value="InterPro"/>
</dbReference>
<accession>A0A2U3APJ0</accession>
<keyword evidence="6" id="KW-0119">Carbohydrate metabolism</keyword>
<evidence type="ECO:0000256" key="5">
    <source>
        <dbReference type="ARBA" id="ARBA00022935"/>
    </source>
</evidence>
<dbReference type="Gene3D" id="3.30.420.40">
    <property type="match status" value="2"/>
</dbReference>
<dbReference type="InterPro" id="IPR043129">
    <property type="entry name" value="ATPase_NBD"/>
</dbReference>
<comment type="caution">
    <text evidence="10">The sequence shown here is derived from an EMBL/GenBank/DDBJ whole genome shotgun (WGS) entry which is preliminary data.</text>
</comment>
<keyword evidence="11" id="KW-1185">Reference proteome</keyword>
<keyword evidence="2" id="KW-0547">Nucleotide-binding</keyword>
<dbReference type="GO" id="GO:0019150">
    <property type="term" value="F:D-ribulokinase activity"/>
    <property type="evidence" value="ECO:0007669"/>
    <property type="project" value="TreeGrafter"/>
</dbReference>
<evidence type="ECO:0000313" key="10">
    <source>
        <dbReference type="EMBL" id="PWI26426.1"/>
    </source>
</evidence>
<comment type="similarity">
    <text evidence="7">Belongs to the FGGY kinase family.</text>
</comment>
<dbReference type="PANTHER" id="PTHR43435:SF4">
    <property type="entry name" value="FGGY CARBOHYDRATE KINASE DOMAIN-CONTAINING PROTEIN"/>
    <property type="match status" value="1"/>
</dbReference>
<dbReference type="CDD" id="cd07781">
    <property type="entry name" value="ASKHA_NBD_FGGY_L-RBK"/>
    <property type="match status" value="1"/>
</dbReference>
<dbReference type="Pfam" id="PF00370">
    <property type="entry name" value="FGGY_N"/>
    <property type="match status" value="1"/>
</dbReference>
<evidence type="ECO:0000256" key="2">
    <source>
        <dbReference type="ARBA" id="ARBA00022741"/>
    </source>
</evidence>
<dbReference type="GO" id="GO:0005524">
    <property type="term" value="F:ATP binding"/>
    <property type="evidence" value="ECO:0007669"/>
    <property type="project" value="UniProtKB-KW"/>
</dbReference>
<keyword evidence="3 7" id="KW-0418">Kinase</keyword>
<feature type="domain" description="Carbohydrate kinase FGGY C-terminal" evidence="9">
    <location>
        <begin position="259"/>
        <end position="449"/>
    </location>
</feature>
<evidence type="ECO:0000256" key="3">
    <source>
        <dbReference type="ARBA" id="ARBA00022777"/>
    </source>
</evidence>
<dbReference type="InterPro" id="IPR005929">
    <property type="entry name" value="Ribulokinase"/>
</dbReference>
<reference evidence="10 11" key="1">
    <citation type="submission" date="2018-05" db="EMBL/GenBank/DDBJ databases">
        <title>Kurthia sibirica genome sequence.</title>
        <authorList>
            <person name="Maclea K.S."/>
            <person name="Goen A.E."/>
        </authorList>
    </citation>
    <scope>NUCLEOTIDE SEQUENCE [LARGE SCALE GENOMIC DNA]</scope>
    <source>
        <strain evidence="10 11">ATCC 49154</strain>
    </source>
</reference>
<dbReference type="PANTHER" id="PTHR43435">
    <property type="entry name" value="RIBULOKINASE"/>
    <property type="match status" value="1"/>
</dbReference>
<evidence type="ECO:0000256" key="6">
    <source>
        <dbReference type="ARBA" id="ARBA00023277"/>
    </source>
</evidence>
<evidence type="ECO:0000259" key="9">
    <source>
        <dbReference type="Pfam" id="PF02782"/>
    </source>
</evidence>
<organism evidence="10 11">
    <name type="scientific">Kurthia sibirica</name>
    <dbReference type="NCBI Taxonomy" id="202750"/>
    <lineage>
        <taxon>Bacteria</taxon>
        <taxon>Bacillati</taxon>
        <taxon>Bacillota</taxon>
        <taxon>Bacilli</taxon>
        <taxon>Bacillales</taxon>
        <taxon>Caryophanaceae</taxon>
        <taxon>Kurthia</taxon>
    </lineage>
</organism>
<feature type="domain" description="Carbohydrate kinase FGGY N-terminal" evidence="8">
    <location>
        <begin position="5"/>
        <end position="249"/>
    </location>
</feature>
<dbReference type="Pfam" id="PF02782">
    <property type="entry name" value="FGGY_C"/>
    <property type="match status" value="1"/>
</dbReference>
<evidence type="ECO:0000313" key="11">
    <source>
        <dbReference type="Proteomes" id="UP000245938"/>
    </source>
</evidence>
<dbReference type="GO" id="GO:0005737">
    <property type="term" value="C:cytoplasm"/>
    <property type="evidence" value="ECO:0007669"/>
    <property type="project" value="TreeGrafter"/>
</dbReference>
<evidence type="ECO:0000256" key="7">
    <source>
        <dbReference type="RuleBase" id="RU003733"/>
    </source>
</evidence>
<dbReference type="AlphaFoldDB" id="A0A2U3APJ0"/>
<keyword evidence="1 7" id="KW-0808">Transferase</keyword>
<dbReference type="InterPro" id="IPR018484">
    <property type="entry name" value="FGGY_N"/>
</dbReference>
<dbReference type="InterPro" id="IPR018485">
    <property type="entry name" value="FGGY_C"/>
</dbReference>
<dbReference type="GO" id="GO:0019569">
    <property type="term" value="P:L-arabinose catabolic process to D-xylulose 5-phosphate"/>
    <property type="evidence" value="ECO:0007669"/>
    <property type="project" value="InterPro"/>
</dbReference>
<protein>
    <submittedName>
        <fullName evidence="10">Carbohydrate kinase</fullName>
    </submittedName>
</protein>
<dbReference type="InterPro" id="IPR000577">
    <property type="entry name" value="Carb_kinase_FGGY"/>
</dbReference>
<dbReference type="InterPro" id="IPR018483">
    <property type="entry name" value="Carb_kinase_FGGY_CS"/>
</dbReference>
<proteinExistence type="inferred from homology"/>
<sequence>MMTNYVLGVDVGTQSLKVAAYTIQGQLVYQTSEAYSTWHNSSGHSEQDPNDWWQALQRSLQRVTDTIDKACIKGMSLAATSSTVLLTDKDLKPIDKAHCWMDQRSAKEEDDINKNLLKIVRDRLRYSGEKTSIEWMLTKSLWFKKNYDLTDKRIVEQLDWLNYKLTSRLVGSQCNATCKWSYVKRLGGFSEDFLDEIGLAGITKHWPHTIIPVGEQVGLITSETAISLNLPINMPVFQGGIDAHIGMIGAGALETGKLKMTTGTSFVHLIHHDQPIFNNALWGPYDEPLVENLWLLEGGQLSCGSIISWFLQEFYPAECDKSAIYAELEREIKLISPGSDGLLILDSWKGNRTPYKTPYATGAMIGLTLSHTKYHIYRAILETIAFGTKNIIRTFEASGVEVHEIIAGGGGTVNESWMQIISNVTGLPITIPKDAEIGTKGASIIAIYGLGYFDSLIDASNNMVKNEKTFYPNMTQKRQYDVLFDNYLELNHVLFPIMEKMKKGGQRSEQYS</sequence>
<gene>
    <name evidence="10" type="ORF">DEX24_03580</name>
</gene>
<evidence type="ECO:0000256" key="4">
    <source>
        <dbReference type="ARBA" id="ARBA00022840"/>
    </source>
</evidence>
<dbReference type="OrthoDB" id="9805576at2"/>
<evidence type="ECO:0000256" key="1">
    <source>
        <dbReference type="ARBA" id="ARBA00022679"/>
    </source>
</evidence>
<dbReference type="PROSITE" id="PS00445">
    <property type="entry name" value="FGGY_KINASES_2"/>
    <property type="match status" value="1"/>
</dbReference>
<dbReference type="PIRSF" id="PIRSF000538">
    <property type="entry name" value="GlpK"/>
    <property type="match status" value="1"/>
</dbReference>
<keyword evidence="4" id="KW-0067">ATP-binding</keyword>
<dbReference type="EMBL" id="QFVR01000003">
    <property type="protein sequence ID" value="PWI26426.1"/>
    <property type="molecule type" value="Genomic_DNA"/>
</dbReference>
<evidence type="ECO:0000259" key="8">
    <source>
        <dbReference type="Pfam" id="PF00370"/>
    </source>
</evidence>
<dbReference type="SUPFAM" id="SSF53067">
    <property type="entry name" value="Actin-like ATPase domain"/>
    <property type="match status" value="2"/>
</dbReference>